<dbReference type="Gene3D" id="3.30.530.20">
    <property type="match status" value="1"/>
</dbReference>
<dbReference type="Gene3D" id="3.10.450.50">
    <property type="match status" value="1"/>
</dbReference>
<evidence type="ECO:0000259" key="3">
    <source>
        <dbReference type="Pfam" id="PF13474"/>
    </source>
</evidence>
<keyword evidence="5" id="KW-1185">Reference proteome</keyword>
<evidence type="ECO:0000259" key="2">
    <source>
        <dbReference type="Pfam" id="PF08327"/>
    </source>
</evidence>
<evidence type="ECO:0000313" key="4">
    <source>
        <dbReference type="EMBL" id="MFD1716270.1"/>
    </source>
</evidence>
<accession>A0ABW4KZ44</accession>
<comment type="similarity">
    <text evidence="1">Belongs to the AHA1 family.</text>
</comment>
<dbReference type="InterPro" id="IPR032710">
    <property type="entry name" value="NTF2-like_dom_sf"/>
</dbReference>
<dbReference type="InterPro" id="IPR013538">
    <property type="entry name" value="ASHA1/2-like_C"/>
</dbReference>
<organism evidence="4 5">
    <name type="scientific">Georgenia deserti</name>
    <dbReference type="NCBI Taxonomy" id="2093781"/>
    <lineage>
        <taxon>Bacteria</taxon>
        <taxon>Bacillati</taxon>
        <taxon>Actinomycetota</taxon>
        <taxon>Actinomycetes</taxon>
        <taxon>Micrococcales</taxon>
        <taxon>Bogoriellaceae</taxon>
        <taxon>Georgenia</taxon>
    </lineage>
</organism>
<gene>
    <name evidence="4" type="ORF">ACFSE6_00345</name>
</gene>
<dbReference type="RefSeq" id="WP_388001721.1">
    <property type="nucleotide sequence ID" value="NZ_JBHUEE010000001.1"/>
</dbReference>
<dbReference type="SUPFAM" id="SSF55961">
    <property type="entry name" value="Bet v1-like"/>
    <property type="match status" value="1"/>
</dbReference>
<feature type="domain" description="SnoaL-like" evidence="3">
    <location>
        <begin position="160"/>
        <end position="283"/>
    </location>
</feature>
<dbReference type="InterPro" id="IPR037401">
    <property type="entry name" value="SnoaL-like"/>
</dbReference>
<feature type="domain" description="Activator of Hsp90 ATPase homologue 1/2-like C-terminal" evidence="2">
    <location>
        <begin position="27"/>
        <end position="144"/>
    </location>
</feature>
<comment type="caution">
    <text evidence="4">The sequence shown here is derived from an EMBL/GenBank/DDBJ whole genome shotgun (WGS) entry which is preliminary data.</text>
</comment>
<dbReference type="EMBL" id="JBHUEE010000001">
    <property type="protein sequence ID" value="MFD1716270.1"/>
    <property type="molecule type" value="Genomic_DNA"/>
</dbReference>
<sequence length="297" mass="32506">MTPRETTSVAAIDVERIFPVPLGPARNAWLDPEAVRTWFAPHGYQVTACTLDPRVGGTWRVDFLGPGGHVYTEHGSYLAIDETRIVLTLTQVDGGFTGPETTVTVRFTEVEDGTRVRMTQTGYTDSGHRDGNDEGWQECFDLLGRSLAGDDPPPSAEAEIRALFAEWLAASSRKDIDGAMAPIAADILSYEHSAPLAYRGVEAIRPECQAGFDKQGEDFRWEIPDLEVLVSGDLAVTWGLNRMSSAGGTPEGDRRVMWSRGTRVFARRDGRWQMIHQHVSFPAAPDGTVAFDAGPEG</sequence>
<dbReference type="Pfam" id="PF08327">
    <property type="entry name" value="AHSA1"/>
    <property type="match status" value="1"/>
</dbReference>
<name>A0ABW4KZ44_9MICO</name>
<reference evidence="5" key="1">
    <citation type="journal article" date="2019" name="Int. J. Syst. Evol. Microbiol.">
        <title>The Global Catalogue of Microorganisms (GCM) 10K type strain sequencing project: providing services to taxonomists for standard genome sequencing and annotation.</title>
        <authorList>
            <consortium name="The Broad Institute Genomics Platform"/>
            <consortium name="The Broad Institute Genome Sequencing Center for Infectious Disease"/>
            <person name="Wu L."/>
            <person name="Ma J."/>
        </authorList>
    </citation>
    <scope>NUCLEOTIDE SEQUENCE [LARGE SCALE GENOMIC DNA]</scope>
    <source>
        <strain evidence="5">JCM 17130</strain>
    </source>
</reference>
<proteinExistence type="inferred from homology"/>
<dbReference type="InterPro" id="IPR023393">
    <property type="entry name" value="START-like_dom_sf"/>
</dbReference>
<evidence type="ECO:0000256" key="1">
    <source>
        <dbReference type="ARBA" id="ARBA00006817"/>
    </source>
</evidence>
<dbReference type="Proteomes" id="UP001597277">
    <property type="component" value="Unassembled WGS sequence"/>
</dbReference>
<protein>
    <submittedName>
        <fullName evidence="4">SRPBCC domain-containing protein</fullName>
    </submittedName>
</protein>
<dbReference type="SUPFAM" id="SSF54427">
    <property type="entry name" value="NTF2-like"/>
    <property type="match status" value="1"/>
</dbReference>
<dbReference type="CDD" id="cd07814">
    <property type="entry name" value="SRPBCC_CalC_Aha1-like"/>
    <property type="match status" value="1"/>
</dbReference>
<dbReference type="Pfam" id="PF13474">
    <property type="entry name" value="SnoaL_3"/>
    <property type="match status" value="1"/>
</dbReference>
<evidence type="ECO:0000313" key="5">
    <source>
        <dbReference type="Proteomes" id="UP001597277"/>
    </source>
</evidence>